<keyword evidence="2" id="KW-0677">Repeat</keyword>
<dbReference type="SMART" id="SM00320">
    <property type="entry name" value="WD40"/>
    <property type="match status" value="5"/>
</dbReference>
<evidence type="ECO:0000256" key="1">
    <source>
        <dbReference type="ARBA" id="ARBA00022574"/>
    </source>
</evidence>
<proteinExistence type="predicted"/>
<dbReference type="InterPro" id="IPR001680">
    <property type="entry name" value="WD40_rpt"/>
</dbReference>
<feature type="region of interest" description="Disordered" evidence="4">
    <location>
        <begin position="162"/>
        <end position="187"/>
    </location>
</feature>
<gene>
    <name evidence="5" type="ORF">EZS28_004940</name>
</gene>
<dbReference type="SUPFAM" id="SSF50978">
    <property type="entry name" value="WD40 repeat-like"/>
    <property type="match status" value="1"/>
</dbReference>
<evidence type="ECO:0000256" key="2">
    <source>
        <dbReference type="ARBA" id="ARBA00022737"/>
    </source>
</evidence>
<keyword evidence="1 3" id="KW-0853">WD repeat</keyword>
<feature type="compositionally biased region" description="Low complexity" evidence="4">
    <location>
        <begin position="1"/>
        <end position="14"/>
    </location>
</feature>
<dbReference type="Pfam" id="PF00400">
    <property type="entry name" value="WD40"/>
    <property type="match status" value="3"/>
</dbReference>
<evidence type="ECO:0000256" key="4">
    <source>
        <dbReference type="SAM" id="MobiDB-lite"/>
    </source>
</evidence>
<protein>
    <submittedName>
        <fullName evidence="5">Uncharacterized protein</fullName>
    </submittedName>
</protein>
<feature type="compositionally biased region" description="Low complexity" evidence="4">
    <location>
        <begin position="166"/>
        <end position="183"/>
    </location>
</feature>
<dbReference type="Gene3D" id="2.130.10.10">
    <property type="entry name" value="YVTN repeat-like/Quinoprotein amine dehydrogenase"/>
    <property type="match status" value="2"/>
</dbReference>
<feature type="region of interest" description="Disordered" evidence="4">
    <location>
        <begin position="1"/>
        <end position="23"/>
    </location>
</feature>
<dbReference type="OrthoDB" id="9890280at2759"/>
<dbReference type="PROSITE" id="PS50082">
    <property type="entry name" value="WD_REPEATS_2"/>
    <property type="match status" value="1"/>
</dbReference>
<sequence length="486" mass="53448">MIQIMKKQNKKQQNFNDDNEISSSAVPEYEAALNIAITQTNALKASQQASASNSNSPQSNQSSQSQSLQSTYAQPIQTPSHSNQLIGLRAGEESTERWPCWVVHSVKAFDCAINALCVSPPNGSNGNRILCTCGANGQIKLWDFQNDMRLCWESPNPTDYRNQTINQESGSSSRNSSYPNASSTQNTTHNYSSSHSLYCAAWISSSALLTGGFERLLVWDINIGRILDTISYKPNHSIRACACHPAEPYLISCGGDDGTVLLWDLRINCVGGGGPIKKFIGHKDSILCCEFGTLRLTSNNKVIYKDSTVSSLYSSPLSSASGTSIPTPIAPNQRNQLHLLATSSRDKTVKLWDWTAGYPNPVLTTIIHREEATQVRFLGDRIISTASREGTVRLWSPNNQTNPVSQSTTQQLSTYSSSIPQPILKLNALQNITHGSSPVSISFLMRKIRTYHETKPFFRPVPVMVTGLVTGEINSWDITDSLRLVQ</sequence>
<organism evidence="5 6">
    <name type="scientific">Streblomastix strix</name>
    <dbReference type="NCBI Taxonomy" id="222440"/>
    <lineage>
        <taxon>Eukaryota</taxon>
        <taxon>Metamonada</taxon>
        <taxon>Preaxostyla</taxon>
        <taxon>Oxymonadida</taxon>
        <taxon>Streblomastigidae</taxon>
        <taxon>Streblomastix</taxon>
    </lineage>
</organism>
<accession>A0A5J4WWV7</accession>
<name>A0A5J4WWV7_9EUKA</name>
<dbReference type="InterPro" id="IPR036322">
    <property type="entry name" value="WD40_repeat_dom_sf"/>
</dbReference>
<dbReference type="EMBL" id="SNRW01000731">
    <property type="protein sequence ID" value="KAA6399538.1"/>
    <property type="molecule type" value="Genomic_DNA"/>
</dbReference>
<reference evidence="5 6" key="1">
    <citation type="submission" date="2019-03" db="EMBL/GenBank/DDBJ databases">
        <title>Single cell metagenomics reveals metabolic interactions within the superorganism composed of flagellate Streblomastix strix and complex community of Bacteroidetes bacteria on its surface.</title>
        <authorList>
            <person name="Treitli S.C."/>
            <person name="Kolisko M."/>
            <person name="Husnik F."/>
            <person name="Keeling P."/>
            <person name="Hampl V."/>
        </authorList>
    </citation>
    <scope>NUCLEOTIDE SEQUENCE [LARGE SCALE GENOMIC DNA]</scope>
    <source>
        <strain evidence="5">ST1C</strain>
    </source>
</reference>
<feature type="repeat" description="WD" evidence="3">
    <location>
        <begin position="339"/>
        <end position="353"/>
    </location>
</feature>
<evidence type="ECO:0000313" key="5">
    <source>
        <dbReference type="EMBL" id="KAA6399538.1"/>
    </source>
</evidence>
<evidence type="ECO:0000313" key="6">
    <source>
        <dbReference type="Proteomes" id="UP000324800"/>
    </source>
</evidence>
<feature type="compositionally biased region" description="Low complexity" evidence="4">
    <location>
        <begin position="46"/>
        <end position="70"/>
    </location>
</feature>
<dbReference type="AlphaFoldDB" id="A0A5J4WWV7"/>
<dbReference type="InterPro" id="IPR020472">
    <property type="entry name" value="WD40_PAC1"/>
</dbReference>
<dbReference type="PANTHER" id="PTHR44129">
    <property type="entry name" value="WD REPEAT-CONTAINING PROTEIN POP1"/>
    <property type="match status" value="1"/>
</dbReference>
<dbReference type="Proteomes" id="UP000324800">
    <property type="component" value="Unassembled WGS sequence"/>
</dbReference>
<feature type="region of interest" description="Disordered" evidence="4">
    <location>
        <begin position="46"/>
        <end position="79"/>
    </location>
</feature>
<dbReference type="PRINTS" id="PR00320">
    <property type="entry name" value="GPROTEINBRPT"/>
</dbReference>
<dbReference type="InterPro" id="IPR015943">
    <property type="entry name" value="WD40/YVTN_repeat-like_dom_sf"/>
</dbReference>
<comment type="caution">
    <text evidence="5">The sequence shown here is derived from an EMBL/GenBank/DDBJ whole genome shotgun (WGS) entry which is preliminary data.</text>
</comment>
<evidence type="ECO:0000256" key="3">
    <source>
        <dbReference type="PROSITE-ProRule" id="PRU00221"/>
    </source>
</evidence>
<dbReference type="InterPro" id="IPR050349">
    <property type="entry name" value="WD_LIS1/nudF_dynein_reg"/>
</dbReference>